<comment type="caution">
    <text evidence="2">The sequence shown here is derived from an EMBL/GenBank/DDBJ whole genome shotgun (WGS) entry which is preliminary data.</text>
</comment>
<dbReference type="OrthoDB" id="3350619at2759"/>
<evidence type="ECO:0008006" key="4">
    <source>
        <dbReference type="Google" id="ProtNLM"/>
    </source>
</evidence>
<reference evidence="2 3" key="1">
    <citation type="submission" date="2020-07" db="EMBL/GenBank/DDBJ databases">
        <title>Comparative genomics of pyrophilous fungi reveals a link between fire events and developmental genes.</title>
        <authorList>
            <consortium name="DOE Joint Genome Institute"/>
            <person name="Steindorff A.S."/>
            <person name="Carver A."/>
            <person name="Calhoun S."/>
            <person name="Stillman K."/>
            <person name="Liu H."/>
            <person name="Lipzen A."/>
            <person name="Pangilinan J."/>
            <person name="Labutti K."/>
            <person name="Bruns T.D."/>
            <person name="Grigoriev I.V."/>
        </authorList>
    </citation>
    <scope>NUCLEOTIDE SEQUENCE [LARGE SCALE GENOMIC DNA]</scope>
    <source>
        <strain evidence="2 3">CBS 144469</strain>
    </source>
</reference>
<keyword evidence="1" id="KW-0472">Membrane</keyword>
<accession>A0A8H6LZ95</accession>
<sequence length="283" mass="31273">MNSEYIPLKDTASDEEQEFIPATRESGLSTPPHYSGESPEFRRCLMSFGALIILFLCTLANTLHLTFHVNIPAPIPTRQPSIYMGLSPEGPSSEESFTLFPVVLTQIDSSSKAHIFKEDVKQTSSAFGTVWPDIRHFQLRSTISSVAQFRPVDYGYESCALTFMLNPEAAHGGDVQSLPSLPHPVDVYIHHGAGPIAPGSLSYNKLYGRRGSNRRLLETIAVLPNTTTKGETFPCAPGSLITLEVSCRAPPQRDQCDIDFWHDPRNNKFGFMITQSKGFIPVS</sequence>
<evidence type="ECO:0000256" key="1">
    <source>
        <dbReference type="SAM" id="Phobius"/>
    </source>
</evidence>
<name>A0A8H6LZ95_9AGAR</name>
<keyword evidence="3" id="KW-1185">Reference proteome</keyword>
<evidence type="ECO:0000313" key="2">
    <source>
        <dbReference type="EMBL" id="KAF6746541.1"/>
    </source>
</evidence>
<gene>
    <name evidence="2" type="ORF">DFP72DRAFT_1076232</name>
</gene>
<evidence type="ECO:0000313" key="3">
    <source>
        <dbReference type="Proteomes" id="UP000521943"/>
    </source>
</evidence>
<keyword evidence="1" id="KW-0812">Transmembrane</keyword>
<dbReference type="Proteomes" id="UP000521943">
    <property type="component" value="Unassembled WGS sequence"/>
</dbReference>
<feature type="transmembrane region" description="Helical" evidence="1">
    <location>
        <begin position="44"/>
        <end position="67"/>
    </location>
</feature>
<keyword evidence="1" id="KW-1133">Transmembrane helix</keyword>
<protein>
    <recommendedName>
        <fullName evidence="4">Ubiquitin 3 binding protein But2 C-terminal domain-containing protein</fullName>
    </recommendedName>
</protein>
<proteinExistence type="predicted"/>
<organism evidence="2 3">
    <name type="scientific">Ephemerocybe angulata</name>
    <dbReference type="NCBI Taxonomy" id="980116"/>
    <lineage>
        <taxon>Eukaryota</taxon>
        <taxon>Fungi</taxon>
        <taxon>Dikarya</taxon>
        <taxon>Basidiomycota</taxon>
        <taxon>Agaricomycotina</taxon>
        <taxon>Agaricomycetes</taxon>
        <taxon>Agaricomycetidae</taxon>
        <taxon>Agaricales</taxon>
        <taxon>Agaricineae</taxon>
        <taxon>Psathyrellaceae</taxon>
        <taxon>Ephemerocybe</taxon>
    </lineage>
</organism>
<dbReference type="EMBL" id="JACGCI010000091">
    <property type="protein sequence ID" value="KAF6746541.1"/>
    <property type="molecule type" value="Genomic_DNA"/>
</dbReference>
<dbReference type="AlphaFoldDB" id="A0A8H6LZ95"/>